<dbReference type="Proteomes" id="UP001154282">
    <property type="component" value="Unassembled WGS sequence"/>
</dbReference>
<accession>A0AAV0H9G8</accession>
<sequence length="71" mass="7963">MHTSLMSAAAVYKTQCCLNGSRQWIKTREVPFYCGVGPLNLCYGNDSEVKLHITNVDEELRFNQGVLNKGL</sequence>
<gene>
    <name evidence="1" type="ORF">LITE_LOCUS3342</name>
</gene>
<organism evidence="1 2">
    <name type="scientific">Linum tenue</name>
    <dbReference type="NCBI Taxonomy" id="586396"/>
    <lineage>
        <taxon>Eukaryota</taxon>
        <taxon>Viridiplantae</taxon>
        <taxon>Streptophyta</taxon>
        <taxon>Embryophyta</taxon>
        <taxon>Tracheophyta</taxon>
        <taxon>Spermatophyta</taxon>
        <taxon>Magnoliopsida</taxon>
        <taxon>eudicotyledons</taxon>
        <taxon>Gunneridae</taxon>
        <taxon>Pentapetalae</taxon>
        <taxon>rosids</taxon>
        <taxon>fabids</taxon>
        <taxon>Malpighiales</taxon>
        <taxon>Linaceae</taxon>
        <taxon>Linum</taxon>
    </lineage>
</organism>
<dbReference type="AlphaFoldDB" id="A0AAV0H9G8"/>
<keyword evidence="2" id="KW-1185">Reference proteome</keyword>
<reference evidence="1" key="1">
    <citation type="submission" date="2022-08" db="EMBL/GenBank/DDBJ databases">
        <authorList>
            <person name="Gutierrez-Valencia J."/>
        </authorList>
    </citation>
    <scope>NUCLEOTIDE SEQUENCE</scope>
</reference>
<comment type="caution">
    <text evidence="1">The sequence shown here is derived from an EMBL/GenBank/DDBJ whole genome shotgun (WGS) entry which is preliminary data.</text>
</comment>
<dbReference type="EMBL" id="CAMGYJ010000002">
    <property type="protein sequence ID" value="CAI0381882.1"/>
    <property type="molecule type" value="Genomic_DNA"/>
</dbReference>
<name>A0AAV0H9G8_9ROSI</name>
<evidence type="ECO:0000313" key="1">
    <source>
        <dbReference type="EMBL" id="CAI0381882.1"/>
    </source>
</evidence>
<protein>
    <submittedName>
        <fullName evidence="1">Uncharacterized protein</fullName>
    </submittedName>
</protein>
<proteinExistence type="predicted"/>
<evidence type="ECO:0000313" key="2">
    <source>
        <dbReference type="Proteomes" id="UP001154282"/>
    </source>
</evidence>